<organism evidence="3 4">
    <name type="scientific">Lasiosphaeria ovina</name>
    <dbReference type="NCBI Taxonomy" id="92902"/>
    <lineage>
        <taxon>Eukaryota</taxon>
        <taxon>Fungi</taxon>
        <taxon>Dikarya</taxon>
        <taxon>Ascomycota</taxon>
        <taxon>Pezizomycotina</taxon>
        <taxon>Sordariomycetes</taxon>
        <taxon>Sordariomycetidae</taxon>
        <taxon>Sordariales</taxon>
        <taxon>Lasiosphaeriaceae</taxon>
        <taxon>Lasiosphaeria</taxon>
    </lineage>
</organism>
<dbReference type="PANTHER" id="PTHR33099:SF7">
    <property type="entry name" value="MYND-TYPE DOMAIN-CONTAINING PROTEIN"/>
    <property type="match status" value="1"/>
</dbReference>
<protein>
    <recommendedName>
        <fullName evidence="2">Prolyl 4-hydroxylase alpha subunit Fe(2+) 2OG dioxygenase domain-containing protein</fullName>
    </recommendedName>
</protein>
<dbReference type="Proteomes" id="UP001287356">
    <property type="component" value="Unassembled WGS sequence"/>
</dbReference>
<evidence type="ECO:0000313" key="4">
    <source>
        <dbReference type="Proteomes" id="UP001287356"/>
    </source>
</evidence>
<feature type="region of interest" description="Disordered" evidence="1">
    <location>
        <begin position="335"/>
        <end position="360"/>
    </location>
</feature>
<reference evidence="3" key="2">
    <citation type="submission" date="2023-06" db="EMBL/GenBank/DDBJ databases">
        <authorList>
            <consortium name="Lawrence Berkeley National Laboratory"/>
            <person name="Haridas S."/>
            <person name="Hensen N."/>
            <person name="Bonometti L."/>
            <person name="Westerberg I."/>
            <person name="Brannstrom I.O."/>
            <person name="Guillou S."/>
            <person name="Cros-Aarteil S."/>
            <person name="Calhoun S."/>
            <person name="Kuo A."/>
            <person name="Mondo S."/>
            <person name="Pangilinan J."/>
            <person name="Riley R."/>
            <person name="Labutti K."/>
            <person name="Andreopoulos B."/>
            <person name="Lipzen A."/>
            <person name="Chen C."/>
            <person name="Yanf M."/>
            <person name="Daum C."/>
            <person name="Ng V."/>
            <person name="Clum A."/>
            <person name="Steindorff A."/>
            <person name="Ohm R."/>
            <person name="Martin F."/>
            <person name="Silar P."/>
            <person name="Natvig D."/>
            <person name="Lalanne C."/>
            <person name="Gautier V."/>
            <person name="Ament-Velasquez S.L."/>
            <person name="Kruys A."/>
            <person name="Hutchinson M.I."/>
            <person name="Powell A.J."/>
            <person name="Barry K."/>
            <person name="Miller A.N."/>
            <person name="Grigoriev I.V."/>
            <person name="Debuchy R."/>
            <person name="Gladieux P."/>
            <person name="Thoren M.H."/>
            <person name="Johannesson H."/>
        </authorList>
    </citation>
    <scope>NUCLEOTIDE SEQUENCE</scope>
    <source>
        <strain evidence="3">CBS 958.72</strain>
    </source>
</reference>
<dbReference type="Gene3D" id="2.60.120.620">
    <property type="entry name" value="q2cbj1_9rhob like domain"/>
    <property type="match status" value="1"/>
</dbReference>
<evidence type="ECO:0000259" key="2">
    <source>
        <dbReference type="Pfam" id="PF13640"/>
    </source>
</evidence>
<proteinExistence type="predicted"/>
<name>A0AAE0N3G4_9PEZI</name>
<accession>A0AAE0N3G4</accession>
<evidence type="ECO:0000313" key="3">
    <source>
        <dbReference type="EMBL" id="KAK3368820.1"/>
    </source>
</evidence>
<feature type="domain" description="Prolyl 4-hydroxylase alpha subunit Fe(2+) 2OG dioxygenase" evidence="2">
    <location>
        <begin position="134"/>
        <end position="217"/>
    </location>
</feature>
<evidence type="ECO:0000256" key="1">
    <source>
        <dbReference type="SAM" id="MobiDB-lite"/>
    </source>
</evidence>
<keyword evidence="4" id="KW-1185">Reference proteome</keyword>
<comment type="caution">
    <text evidence="3">The sequence shown here is derived from an EMBL/GenBank/DDBJ whole genome shotgun (WGS) entry which is preliminary data.</text>
</comment>
<sequence>MAAPAPAPRDQAAADVYTELSQALDSVQAAGTFAAFTKIKEANIKPFFVQDVGPVGFPLQESTARQLIEKARQAPYGKGSETFVDTSVRNTWELDASQLDHMVPQWTPTVDDACKWAAKQLGITVPITAQLYKMLIYEEGAMFKAHTDTEKVPGMFGTLVICLPSEHQGGDLVLKHRDVTKIFKTSETQPSMACWYSDVSHEVLPVTSGRRWVLTYNLAISHPLHNRPCAALNAPGHDKVGKALAAWLDLRSREGDGAHPGHLYYLLDHTYTEANISLNALKGADRSRMQCLNDVCSDHNATLLLGVLEKEEFGGCAEVYDDCYDGRWGGRRGYFGDSGEDEDGEDEDDDDNGGEDSDWHPFVDIIETDVSIKKLVNPEGRTLRTDLKIDTAELEENLIQDYADPFETADHGERDYSADAQDLLPQYLPRCSDPRNRASVMKTVQYLAQRAWSSASSTSAAENYMYDPEPKFSMEVALQFLETVLLYQQYELFSKALGWFGTRVGTPLFALVKTAAGEESFDFTKVEDRYNLSIRSLAARPALLSSLVSLNRDDRSLHIRGWAANKAVPAAIDDCLRLQKVTEADGSALATMVEEYHDLHYLSTKLIPAIEKRATLTPFALAALLKCISFTERGADQMPVHTAVLELCKPLLKSVIDSMDVGTLRSKNGVAQTATATKVQRYGYYQTYGHGREEPQALEFFISPSLLAECVSRCILLDWDESSMLLCRRVVDRAGLIPVPEFRHLWIPFIHRLMSTLDENRVPLLTPCYQEVACAILELYLDVAVGKEPSGEVNYRQSPINPNCYCTDCPAMDRFLASNQREWQFPAAEKRRRHIQSVLESRGAGCSFKTLRYGSPHTLVVTKNIDSGARAKREWTDRFAQAWDDITKFDQEKLKMLLGAQYERITSMRHLRFPGTGTAAQAQQTIAARPRQAGRTAAQPIVIGDSPVAGMKRKAVD</sequence>
<dbReference type="PANTHER" id="PTHR33099">
    <property type="entry name" value="FE2OG DIOXYGENASE DOMAIN-CONTAINING PROTEIN"/>
    <property type="match status" value="1"/>
</dbReference>
<reference evidence="3" key="1">
    <citation type="journal article" date="2023" name="Mol. Phylogenet. Evol.">
        <title>Genome-scale phylogeny and comparative genomics of the fungal order Sordariales.</title>
        <authorList>
            <person name="Hensen N."/>
            <person name="Bonometti L."/>
            <person name="Westerberg I."/>
            <person name="Brannstrom I.O."/>
            <person name="Guillou S."/>
            <person name="Cros-Aarteil S."/>
            <person name="Calhoun S."/>
            <person name="Haridas S."/>
            <person name="Kuo A."/>
            <person name="Mondo S."/>
            <person name="Pangilinan J."/>
            <person name="Riley R."/>
            <person name="LaButti K."/>
            <person name="Andreopoulos B."/>
            <person name="Lipzen A."/>
            <person name="Chen C."/>
            <person name="Yan M."/>
            <person name="Daum C."/>
            <person name="Ng V."/>
            <person name="Clum A."/>
            <person name="Steindorff A."/>
            <person name="Ohm R.A."/>
            <person name="Martin F."/>
            <person name="Silar P."/>
            <person name="Natvig D.O."/>
            <person name="Lalanne C."/>
            <person name="Gautier V."/>
            <person name="Ament-Velasquez S.L."/>
            <person name="Kruys A."/>
            <person name="Hutchinson M.I."/>
            <person name="Powell A.J."/>
            <person name="Barry K."/>
            <person name="Miller A.N."/>
            <person name="Grigoriev I.V."/>
            <person name="Debuchy R."/>
            <person name="Gladieux P."/>
            <person name="Hiltunen Thoren M."/>
            <person name="Johannesson H."/>
        </authorList>
    </citation>
    <scope>NUCLEOTIDE SEQUENCE</scope>
    <source>
        <strain evidence="3">CBS 958.72</strain>
    </source>
</reference>
<gene>
    <name evidence="3" type="ORF">B0T24DRAFT_533126</name>
</gene>
<feature type="compositionally biased region" description="Acidic residues" evidence="1">
    <location>
        <begin position="338"/>
        <end position="356"/>
    </location>
</feature>
<dbReference type="AlphaFoldDB" id="A0AAE0N3G4"/>
<dbReference type="InterPro" id="IPR044862">
    <property type="entry name" value="Pro_4_hyd_alph_FE2OG_OXY"/>
</dbReference>
<dbReference type="Pfam" id="PF13640">
    <property type="entry name" value="2OG-FeII_Oxy_3"/>
    <property type="match status" value="1"/>
</dbReference>
<dbReference type="EMBL" id="JAULSN010000006">
    <property type="protein sequence ID" value="KAK3368820.1"/>
    <property type="molecule type" value="Genomic_DNA"/>
</dbReference>